<feature type="compositionally biased region" description="Polar residues" evidence="1">
    <location>
        <begin position="185"/>
        <end position="194"/>
    </location>
</feature>
<feature type="region of interest" description="Disordered" evidence="1">
    <location>
        <begin position="662"/>
        <end position="682"/>
    </location>
</feature>
<evidence type="ECO:0000313" key="4">
    <source>
        <dbReference type="EMBL" id="EHY53544.1"/>
    </source>
</evidence>
<organism evidence="4 5">
    <name type="scientific">Exophiala dermatitidis (strain ATCC 34100 / CBS 525.76 / NIH/UT8656)</name>
    <name type="common">Black yeast</name>
    <name type="synonym">Wangiella dermatitidis</name>
    <dbReference type="NCBI Taxonomy" id="858893"/>
    <lineage>
        <taxon>Eukaryota</taxon>
        <taxon>Fungi</taxon>
        <taxon>Dikarya</taxon>
        <taxon>Ascomycota</taxon>
        <taxon>Pezizomycotina</taxon>
        <taxon>Eurotiomycetes</taxon>
        <taxon>Chaetothyriomycetidae</taxon>
        <taxon>Chaetothyriales</taxon>
        <taxon>Herpotrichiellaceae</taxon>
        <taxon>Exophiala</taxon>
    </lineage>
</organism>
<keyword evidence="2" id="KW-0812">Transmembrane</keyword>
<sequence>MNHCRCRSATVNLQRLHLTTINPHGALSDVRFTPFPFSIAGNIIISPLTIAIFSKCFNFEYLTVCSRKGWRSVAPMARRPPSPRSQPTDEEKTLRRTSTRTSNPNVFSDEYALNPFESLGDLSPTSSIDSRAEHLTTERGEIEYTPPGLPGIGLSFSSSTAGRSDHLAGTSRTLSLSSHSTLDSQITPSTSSRFSMPRAQSPYRGPTAPSQPYGLYPQVTRASSIASESTIRPVERPFVPQGGPEHPYSMYPQNTVPEEDDDPEPHITLGFPGLAQVYQSGNTSPENDLGDIVGSDGHVEQLPPYSRYADNVIAKGDMATIEPHATNISDANTLRPSVRPVESGSDVELTAVNSEPSTAEVARKEGLTGDKKRKTYCGLPLWTLVTLVVVVVLAAVLGGVIGGIVGNKKGADRAAASSATTTVWLDADPAETGPSTPPCPTGHFQIPLNQTQEINSCVVDSAYSSVWSCFDFARLGLNVFESAQGRPPLSVVFDDYSVRPQLFKYGPQPPDFNGTAFTLSPFKDKDDDQLGVALFFSVLFDKLNILPGDALTPPTNGKRSVAAEELVERGASKTPDYLNVGDQPWYCFWNSTISEFWVFLGQDMNNSSMATVATTSPAFVGGPTTATPVYVTSPSSTPSSTTSMSPSTSHDPAFTMPYPSQPTGAAHWTSSPAAKVRRDASNTGSYDYPKLVKMVEKRKPQGNVPPYCQKMQVLNNWQIVPIPNVPTIAIQESEYSAAATATGGSRMAMRRRADDTVQQLGSNCVCEWFSV</sequence>
<feature type="domain" description="DUF7820" evidence="3">
    <location>
        <begin position="420"/>
        <end position="659"/>
    </location>
</feature>
<dbReference type="AlphaFoldDB" id="H6BP89"/>
<dbReference type="STRING" id="858893.H6BP89"/>
<dbReference type="OMA" id="YAMYPQN"/>
<evidence type="ECO:0000259" key="3">
    <source>
        <dbReference type="Pfam" id="PF25130"/>
    </source>
</evidence>
<dbReference type="PANTHER" id="PTHR42078">
    <property type="entry name" value="GLUCAN 1, 4-ALPHA-GLUCOSIDASE"/>
    <property type="match status" value="1"/>
</dbReference>
<evidence type="ECO:0000256" key="1">
    <source>
        <dbReference type="SAM" id="MobiDB-lite"/>
    </source>
</evidence>
<feature type="region of interest" description="Disordered" evidence="1">
    <location>
        <begin position="74"/>
        <end position="108"/>
    </location>
</feature>
<dbReference type="HOGENOM" id="CLU_011816_1_0_1"/>
<dbReference type="InterPro" id="IPR056722">
    <property type="entry name" value="DUF7820"/>
</dbReference>
<dbReference type="PANTHER" id="PTHR42078:SF1">
    <property type="entry name" value="GLUCAN 1, 4-ALPHA-GLUCOSIDASE"/>
    <property type="match status" value="1"/>
</dbReference>
<dbReference type="GeneID" id="20306372"/>
<proteinExistence type="predicted"/>
<dbReference type="RefSeq" id="XP_009154005.1">
    <property type="nucleotide sequence ID" value="XM_009155757.1"/>
</dbReference>
<feature type="transmembrane region" description="Helical" evidence="2">
    <location>
        <begin position="381"/>
        <end position="405"/>
    </location>
</feature>
<dbReference type="VEuPathDB" id="FungiDB:HMPREF1120_01733"/>
<keyword evidence="2" id="KW-1133">Transmembrane helix</keyword>
<feature type="compositionally biased region" description="Low complexity" evidence="1">
    <location>
        <begin position="170"/>
        <end position="184"/>
    </location>
</feature>
<feature type="region of interest" description="Disordered" evidence="1">
    <location>
        <begin position="136"/>
        <end position="210"/>
    </location>
</feature>
<evidence type="ECO:0000313" key="5">
    <source>
        <dbReference type="Proteomes" id="UP000007304"/>
    </source>
</evidence>
<accession>H6BP89</accession>
<protein>
    <recommendedName>
        <fullName evidence="3">DUF7820 domain-containing protein</fullName>
    </recommendedName>
</protein>
<evidence type="ECO:0000256" key="2">
    <source>
        <dbReference type="SAM" id="Phobius"/>
    </source>
</evidence>
<dbReference type="InParanoid" id="H6BP89"/>
<dbReference type="EMBL" id="JH226131">
    <property type="protein sequence ID" value="EHY53544.1"/>
    <property type="molecule type" value="Genomic_DNA"/>
</dbReference>
<reference evidence="4" key="1">
    <citation type="submission" date="2011-07" db="EMBL/GenBank/DDBJ databases">
        <title>The Genome Sequence of Exophiala (Wangiella) dermatitidis NIH/UT8656.</title>
        <authorList>
            <consortium name="The Broad Institute Genome Sequencing Platform"/>
            <person name="Cuomo C."/>
            <person name="Wang Z."/>
            <person name="Hunicke-Smith S."/>
            <person name="Szanislo P.J."/>
            <person name="Earl A."/>
            <person name="Young S.K."/>
            <person name="Zeng Q."/>
            <person name="Gargeya S."/>
            <person name="Fitzgerald M."/>
            <person name="Haas B."/>
            <person name="Abouelleil A."/>
            <person name="Alvarado L."/>
            <person name="Arachchi H.M."/>
            <person name="Berlin A."/>
            <person name="Brown A."/>
            <person name="Chapman S.B."/>
            <person name="Chen Z."/>
            <person name="Dunbar C."/>
            <person name="Freedman E."/>
            <person name="Gearin G."/>
            <person name="Gellesch M."/>
            <person name="Goldberg J."/>
            <person name="Griggs A."/>
            <person name="Gujja S."/>
            <person name="Heiman D."/>
            <person name="Howarth C."/>
            <person name="Larson L."/>
            <person name="Lui A."/>
            <person name="MacDonald P.J.P."/>
            <person name="Montmayeur A."/>
            <person name="Murphy C."/>
            <person name="Neiman D."/>
            <person name="Pearson M."/>
            <person name="Priest M."/>
            <person name="Roberts A."/>
            <person name="Saif S."/>
            <person name="Shea T."/>
            <person name="Shenoy N."/>
            <person name="Sisk P."/>
            <person name="Stolte C."/>
            <person name="Sykes S."/>
            <person name="Wortman J."/>
            <person name="Nusbaum C."/>
            <person name="Birren B."/>
        </authorList>
    </citation>
    <scope>NUCLEOTIDE SEQUENCE</scope>
    <source>
        <strain evidence="4">NIH/UT8656</strain>
    </source>
</reference>
<dbReference type="Pfam" id="PF25130">
    <property type="entry name" value="DUF7820"/>
    <property type="match status" value="1"/>
</dbReference>
<keyword evidence="2" id="KW-0472">Membrane</keyword>
<dbReference type="eggNOG" id="ENOG502SJP0">
    <property type="taxonomic scope" value="Eukaryota"/>
</dbReference>
<gene>
    <name evidence="4" type="ORF">HMPREF1120_01733</name>
</gene>
<dbReference type="OrthoDB" id="514070at2759"/>
<dbReference type="Proteomes" id="UP000007304">
    <property type="component" value="Unassembled WGS sequence"/>
</dbReference>
<name>H6BP89_EXODN</name>
<keyword evidence="5" id="KW-1185">Reference proteome</keyword>